<sequence>MSNWNTDEQKAMESQYKQGGPNTLNIYYKAAIIDNDRWCGYASLAEYAISMGTQDGIVMDSNCATADSVLAHEVGHWMNLFHTFDGGCSPGDLVDDTNAQASYYTEPGYDSPDPLPDTCPDQPGRDPLDNIMDYAPSGCVNRFTRVIHIELLKPHGCGYQAPDSATIEKMAIAQEERVARVEQERASASQVRFPCNFGRSRIEIDTYLHAIQMTDGTGFLSNAVLDENIKVTNNLLSSTGIQLNVVSTNRVTSNSWYMSKWDSPEQNAMESQYREGGLNALNVYYKAAIIGNERFCGYANMAEDAVWMGTRDGVVIDSGCTRGIDKTTLAHEVGHWMNLFHTFDGGCSPGDLVDDTNAQASYHGIYEGECPNPLPDTCPNQSGRDPLNNIMDYAPSGCDDIFTRGQASRMQEAWRNIRDAR</sequence>
<name>A0A1Z5K307_FISSO</name>
<evidence type="ECO:0000259" key="9">
    <source>
        <dbReference type="Pfam" id="PF05572"/>
    </source>
</evidence>
<keyword evidence="8" id="KW-1015">Disulfide bond</keyword>
<evidence type="ECO:0000313" key="10">
    <source>
        <dbReference type="EMBL" id="GAX20634.1"/>
    </source>
</evidence>
<keyword evidence="7" id="KW-0482">Metalloprotease</keyword>
<dbReference type="PANTHER" id="PTHR47466:SF1">
    <property type="entry name" value="METALLOPROTEASE MEP1 (AFU_ORTHOLOGUE AFUA_1G07730)-RELATED"/>
    <property type="match status" value="1"/>
</dbReference>
<dbReference type="OrthoDB" id="47886at2759"/>
<keyword evidence="11" id="KW-1185">Reference proteome</keyword>
<evidence type="ECO:0000256" key="6">
    <source>
        <dbReference type="ARBA" id="ARBA00022833"/>
    </source>
</evidence>
<evidence type="ECO:0000256" key="3">
    <source>
        <dbReference type="ARBA" id="ARBA00022723"/>
    </source>
</evidence>
<dbReference type="GO" id="GO:0008237">
    <property type="term" value="F:metallopeptidase activity"/>
    <property type="evidence" value="ECO:0007669"/>
    <property type="project" value="UniProtKB-KW"/>
</dbReference>
<reference evidence="10 11" key="1">
    <citation type="journal article" date="2015" name="Plant Cell">
        <title>Oil accumulation by the oleaginous diatom Fistulifera solaris as revealed by the genome and transcriptome.</title>
        <authorList>
            <person name="Tanaka T."/>
            <person name="Maeda Y."/>
            <person name="Veluchamy A."/>
            <person name="Tanaka M."/>
            <person name="Abida H."/>
            <person name="Marechal E."/>
            <person name="Bowler C."/>
            <person name="Muto M."/>
            <person name="Sunaga Y."/>
            <person name="Tanaka M."/>
            <person name="Yoshino T."/>
            <person name="Taniguchi T."/>
            <person name="Fukuda Y."/>
            <person name="Nemoto M."/>
            <person name="Matsumoto M."/>
            <person name="Wong P.S."/>
            <person name="Aburatani S."/>
            <person name="Fujibuchi W."/>
        </authorList>
    </citation>
    <scope>NUCLEOTIDE SEQUENCE [LARGE SCALE GENOMIC DNA]</scope>
    <source>
        <strain evidence="10 11">JPCC DA0580</strain>
    </source>
</reference>
<dbReference type="InterPro" id="IPR024079">
    <property type="entry name" value="MetalloPept_cat_dom_sf"/>
</dbReference>
<proteinExistence type="inferred from homology"/>
<keyword evidence="2" id="KW-0645">Protease</keyword>
<dbReference type="GO" id="GO:0006508">
    <property type="term" value="P:proteolysis"/>
    <property type="evidence" value="ECO:0007669"/>
    <property type="project" value="UniProtKB-KW"/>
</dbReference>
<organism evidence="10 11">
    <name type="scientific">Fistulifera solaris</name>
    <name type="common">Oleaginous diatom</name>
    <dbReference type="NCBI Taxonomy" id="1519565"/>
    <lineage>
        <taxon>Eukaryota</taxon>
        <taxon>Sar</taxon>
        <taxon>Stramenopiles</taxon>
        <taxon>Ochrophyta</taxon>
        <taxon>Bacillariophyta</taxon>
        <taxon>Bacillariophyceae</taxon>
        <taxon>Bacillariophycidae</taxon>
        <taxon>Naviculales</taxon>
        <taxon>Naviculaceae</taxon>
        <taxon>Fistulifera</taxon>
    </lineage>
</organism>
<dbReference type="Pfam" id="PF05572">
    <property type="entry name" value="Peptidase_M43"/>
    <property type="match status" value="2"/>
</dbReference>
<accession>A0A1Z5K307</accession>
<dbReference type="Gene3D" id="3.40.390.10">
    <property type="entry name" value="Collagenase (Catalytic Domain)"/>
    <property type="match status" value="2"/>
</dbReference>
<evidence type="ECO:0000256" key="2">
    <source>
        <dbReference type="ARBA" id="ARBA00022670"/>
    </source>
</evidence>
<dbReference type="AlphaFoldDB" id="A0A1Z5K307"/>
<evidence type="ECO:0000256" key="5">
    <source>
        <dbReference type="ARBA" id="ARBA00022801"/>
    </source>
</evidence>
<feature type="domain" description="Peptidase M43 pregnancy-associated plasma-A" evidence="9">
    <location>
        <begin position="320"/>
        <end position="413"/>
    </location>
</feature>
<feature type="domain" description="Peptidase M43 pregnancy-associated plasma-A" evidence="9">
    <location>
        <begin position="61"/>
        <end position="144"/>
    </location>
</feature>
<comment type="similarity">
    <text evidence="1">Belongs to the peptidase M43B family.</text>
</comment>
<dbReference type="SUPFAM" id="SSF55486">
    <property type="entry name" value="Metalloproteases ('zincins'), catalytic domain"/>
    <property type="match status" value="2"/>
</dbReference>
<dbReference type="Proteomes" id="UP000198406">
    <property type="component" value="Unassembled WGS sequence"/>
</dbReference>
<dbReference type="GO" id="GO:0046872">
    <property type="term" value="F:metal ion binding"/>
    <property type="evidence" value="ECO:0007669"/>
    <property type="project" value="UniProtKB-KW"/>
</dbReference>
<evidence type="ECO:0000256" key="4">
    <source>
        <dbReference type="ARBA" id="ARBA00022729"/>
    </source>
</evidence>
<keyword evidence="5" id="KW-0378">Hydrolase</keyword>
<dbReference type="InParanoid" id="A0A1Z5K307"/>
<gene>
    <name evidence="10" type="ORF">FisN_32Hh016</name>
</gene>
<evidence type="ECO:0000256" key="8">
    <source>
        <dbReference type="ARBA" id="ARBA00023157"/>
    </source>
</evidence>
<keyword evidence="3" id="KW-0479">Metal-binding</keyword>
<keyword evidence="4" id="KW-0732">Signal</keyword>
<protein>
    <recommendedName>
        <fullName evidence="9">Peptidase M43 pregnancy-associated plasma-A domain-containing protein</fullName>
    </recommendedName>
</protein>
<dbReference type="EMBL" id="BDSP01000151">
    <property type="protein sequence ID" value="GAX20634.1"/>
    <property type="molecule type" value="Genomic_DNA"/>
</dbReference>
<evidence type="ECO:0000313" key="11">
    <source>
        <dbReference type="Proteomes" id="UP000198406"/>
    </source>
</evidence>
<dbReference type="InterPro" id="IPR008754">
    <property type="entry name" value="Peptidase_M43"/>
</dbReference>
<evidence type="ECO:0000256" key="7">
    <source>
        <dbReference type="ARBA" id="ARBA00023049"/>
    </source>
</evidence>
<keyword evidence="6" id="KW-0862">Zinc</keyword>
<dbReference type="PANTHER" id="PTHR47466">
    <property type="match status" value="1"/>
</dbReference>
<evidence type="ECO:0000256" key="1">
    <source>
        <dbReference type="ARBA" id="ARBA00008721"/>
    </source>
</evidence>
<comment type="caution">
    <text evidence="10">The sequence shown here is derived from an EMBL/GenBank/DDBJ whole genome shotgun (WGS) entry which is preliminary data.</text>
</comment>